<dbReference type="AlphaFoldDB" id="A0A430M750"/>
<keyword evidence="6 9" id="KW-0067">ATP-binding</keyword>
<keyword evidence="12" id="KW-1185">Reference proteome</keyword>
<dbReference type="SMART" id="SM00220">
    <property type="entry name" value="S_TKc"/>
    <property type="match status" value="1"/>
</dbReference>
<evidence type="ECO:0000256" key="2">
    <source>
        <dbReference type="ARBA" id="ARBA00022527"/>
    </source>
</evidence>
<name>A0A430M750_9HYPO</name>
<gene>
    <name evidence="11" type="ORF">BHE90_001600</name>
</gene>
<proteinExistence type="predicted"/>
<dbReference type="GO" id="GO:0050684">
    <property type="term" value="P:regulation of mRNA processing"/>
    <property type="evidence" value="ECO:0007669"/>
    <property type="project" value="TreeGrafter"/>
</dbReference>
<dbReference type="EC" id="2.7.11.1" evidence="1"/>
<dbReference type="InterPro" id="IPR011009">
    <property type="entry name" value="Kinase-like_dom_sf"/>
</dbReference>
<dbReference type="SUPFAM" id="SSF56112">
    <property type="entry name" value="Protein kinase-like (PK-like)"/>
    <property type="match status" value="1"/>
</dbReference>
<keyword evidence="2" id="KW-0723">Serine/threonine-protein kinase</keyword>
<dbReference type="InterPro" id="IPR000719">
    <property type="entry name" value="Prot_kinase_dom"/>
</dbReference>
<organism evidence="11 12">
    <name type="scientific">Fusarium euwallaceae</name>
    <dbReference type="NCBI Taxonomy" id="1147111"/>
    <lineage>
        <taxon>Eukaryota</taxon>
        <taxon>Fungi</taxon>
        <taxon>Dikarya</taxon>
        <taxon>Ascomycota</taxon>
        <taxon>Pezizomycotina</taxon>
        <taxon>Sordariomycetes</taxon>
        <taxon>Hypocreomycetidae</taxon>
        <taxon>Hypocreales</taxon>
        <taxon>Nectriaceae</taxon>
        <taxon>Fusarium</taxon>
        <taxon>Fusarium solani species complex</taxon>
    </lineage>
</organism>
<keyword evidence="4 9" id="KW-0547">Nucleotide-binding</keyword>
<comment type="catalytic activity">
    <reaction evidence="7">
        <text>L-threonyl-[protein] + ATP = O-phospho-L-threonyl-[protein] + ADP + H(+)</text>
        <dbReference type="Rhea" id="RHEA:46608"/>
        <dbReference type="Rhea" id="RHEA-COMP:11060"/>
        <dbReference type="Rhea" id="RHEA-COMP:11605"/>
        <dbReference type="ChEBI" id="CHEBI:15378"/>
        <dbReference type="ChEBI" id="CHEBI:30013"/>
        <dbReference type="ChEBI" id="CHEBI:30616"/>
        <dbReference type="ChEBI" id="CHEBI:61977"/>
        <dbReference type="ChEBI" id="CHEBI:456216"/>
        <dbReference type="EC" id="2.7.11.1"/>
    </reaction>
</comment>
<feature type="binding site" evidence="9">
    <location>
        <position position="97"/>
    </location>
    <ligand>
        <name>ATP</name>
        <dbReference type="ChEBI" id="CHEBI:30616"/>
    </ligand>
</feature>
<evidence type="ECO:0000313" key="12">
    <source>
        <dbReference type="Proteomes" id="UP000287124"/>
    </source>
</evidence>
<dbReference type="GO" id="GO:0004674">
    <property type="term" value="F:protein serine/threonine kinase activity"/>
    <property type="evidence" value="ECO:0007669"/>
    <property type="project" value="UniProtKB-KW"/>
</dbReference>
<dbReference type="InterPro" id="IPR051334">
    <property type="entry name" value="SRPK"/>
</dbReference>
<dbReference type="GO" id="GO:0005524">
    <property type="term" value="F:ATP binding"/>
    <property type="evidence" value="ECO:0007669"/>
    <property type="project" value="UniProtKB-UniRule"/>
</dbReference>
<accession>A0A430M750</accession>
<dbReference type="GO" id="GO:0000245">
    <property type="term" value="P:spliceosomal complex assembly"/>
    <property type="evidence" value="ECO:0007669"/>
    <property type="project" value="TreeGrafter"/>
</dbReference>
<dbReference type="PROSITE" id="PS00107">
    <property type="entry name" value="PROTEIN_KINASE_ATP"/>
    <property type="match status" value="1"/>
</dbReference>
<keyword evidence="3" id="KW-0808">Transferase</keyword>
<keyword evidence="5" id="KW-0418">Kinase</keyword>
<evidence type="ECO:0000259" key="10">
    <source>
        <dbReference type="PROSITE" id="PS50011"/>
    </source>
</evidence>
<dbReference type="PROSITE" id="PS50011">
    <property type="entry name" value="PROTEIN_KINASE_DOM"/>
    <property type="match status" value="1"/>
</dbReference>
<evidence type="ECO:0000256" key="8">
    <source>
        <dbReference type="ARBA" id="ARBA00048679"/>
    </source>
</evidence>
<dbReference type="PANTHER" id="PTHR47634">
    <property type="entry name" value="PROTEIN KINASE DOMAIN-CONTAINING PROTEIN-RELATED"/>
    <property type="match status" value="1"/>
</dbReference>
<dbReference type="Gene3D" id="3.30.200.20">
    <property type="entry name" value="Phosphorylase Kinase, domain 1"/>
    <property type="match status" value="1"/>
</dbReference>
<evidence type="ECO:0000256" key="5">
    <source>
        <dbReference type="ARBA" id="ARBA00022777"/>
    </source>
</evidence>
<feature type="domain" description="Protein kinase" evidence="10">
    <location>
        <begin position="68"/>
        <end position="410"/>
    </location>
</feature>
<dbReference type="PANTHER" id="PTHR47634:SF9">
    <property type="entry name" value="PROTEIN KINASE DOMAIN-CONTAINING PROTEIN-RELATED"/>
    <property type="match status" value="1"/>
</dbReference>
<dbReference type="Pfam" id="PF00069">
    <property type="entry name" value="Pkinase"/>
    <property type="match status" value="1"/>
</dbReference>
<evidence type="ECO:0000256" key="1">
    <source>
        <dbReference type="ARBA" id="ARBA00012513"/>
    </source>
</evidence>
<comment type="caution">
    <text evidence="11">The sequence shown here is derived from an EMBL/GenBank/DDBJ whole genome shotgun (WGS) entry which is preliminary data.</text>
</comment>
<dbReference type="EMBL" id="MIKF01000012">
    <property type="protein sequence ID" value="RTE83799.1"/>
    <property type="molecule type" value="Genomic_DNA"/>
</dbReference>
<dbReference type="InterPro" id="IPR017441">
    <property type="entry name" value="Protein_kinase_ATP_BS"/>
</dbReference>
<dbReference type="Gene3D" id="1.10.510.10">
    <property type="entry name" value="Transferase(Phosphotransferase) domain 1"/>
    <property type="match status" value="1"/>
</dbReference>
<evidence type="ECO:0000256" key="7">
    <source>
        <dbReference type="ARBA" id="ARBA00047899"/>
    </source>
</evidence>
<evidence type="ECO:0000256" key="3">
    <source>
        <dbReference type="ARBA" id="ARBA00022679"/>
    </source>
</evidence>
<dbReference type="Proteomes" id="UP000287124">
    <property type="component" value="Unassembled WGS sequence"/>
</dbReference>
<comment type="catalytic activity">
    <reaction evidence="8">
        <text>L-seryl-[protein] + ATP = O-phospho-L-seryl-[protein] + ADP + H(+)</text>
        <dbReference type="Rhea" id="RHEA:17989"/>
        <dbReference type="Rhea" id="RHEA-COMP:9863"/>
        <dbReference type="Rhea" id="RHEA-COMP:11604"/>
        <dbReference type="ChEBI" id="CHEBI:15378"/>
        <dbReference type="ChEBI" id="CHEBI:29999"/>
        <dbReference type="ChEBI" id="CHEBI:30616"/>
        <dbReference type="ChEBI" id="CHEBI:83421"/>
        <dbReference type="ChEBI" id="CHEBI:456216"/>
        <dbReference type="EC" id="2.7.11.1"/>
    </reaction>
</comment>
<protein>
    <recommendedName>
        <fullName evidence="1">non-specific serine/threonine protein kinase</fullName>
        <ecNumber evidence="1">2.7.11.1</ecNumber>
    </recommendedName>
</protein>
<evidence type="ECO:0000256" key="6">
    <source>
        <dbReference type="ARBA" id="ARBA00022840"/>
    </source>
</evidence>
<evidence type="ECO:0000256" key="4">
    <source>
        <dbReference type="ARBA" id="ARBA00022741"/>
    </source>
</evidence>
<sequence length="413" mass="46825">MASTWSKLASSLGQLRQGLKASEEPRSFPTSGFSLLDQSQKVEEEELPDYVADRFYPVRLGEVFHGRYQTVAKLGFGSSSTIWLARDLSDHRYVALKVYVHTSRFHRELPLYKDMVPKLSTTESPGRTNIRQLLDSFEIDGPHGQHVALVFQPAQMSLRDMKLVFRKDGGFDEMFVKGAVEELLKALDFLHSEAHVVHTVDVHPGNLLLGLYDDSMLRPLEDQEFSSPVTRKVVSPNRTIYLSRLMRPEAGPMLLSDFGEARSGPGPHAGDIMPIQYRAPETIMCISWSYPVDIWSVGLTAWDLLGPKRLFTAQDEDGDMYDAAHLAELIAALGPPPLEFLRRNPDRATDFWDENGNWLGLAPIPTNRTLEELETRLKDPSRFIAFLRRVLIWVPEERPTAKELLQDPWLRGS</sequence>
<evidence type="ECO:0000313" key="11">
    <source>
        <dbReference type="EMBL" id="RTE83799.1"/>
    </source>
</evidence>
<reference evidence="11 12" key="1">
    <citation type="submission" date="2017-06" db="EMBL/GenBank/DDBJ databases">
        <title>Comparative genomic analysis of Ambrosia Fusariam Clade fungi.</title>
        <authorList>
            <person name="Stajich J.E."/>
            <person name="Carrillo J."/>
            <person name="Kijimoto T."/>
            <person name="Eskalen A."/>
            <person name="O'Donnell K."/>
            <person name="Kasson M."/>
        </authorList>
    </citation>
    <scope>NUCLEOTIDE SEQUENCE [LARGE SCALE GENOMIC DNA]</scope>
    <source>
        <strain evidence="11 12">UCR1854</strain>
    </source>
</reference>
<evidence type="ECO:0000256" key="9">
    <source>
        <dbReference type="PROSITE-ProRule" id="PRU10141"/>
    </source>
</evidence>